<keyword evidence="2" id="KW-1185">Reference proteome</keyword>
<dbReference type="EMBL" id="KZ805687">
    <property type="protein sequence ID" value="PVH92394.1"/>
    <property type="molecule type" value="Genomic_DNA"/>
</dbReference>
<reference evidence="1 2" key="1">
    <citation type="journal article" date="2018" name="Sci. Rep.">
        <title>Comparative genomics provides insights into the lifestyle and reveals functional heterogeneity of dark septate endophytic fungi.</title>
        <authorList>
            <person name="Knapp D.G."/>
            <person name="Nemeth J.B."/>
            <person name="Barry K."/>
            <person name="Hainaut M."/>
            <person name="Henrissat B."/>
            <person name="Johnson J."/>
            <person name="Kuo A."/>
            <person name="Lim J.H.P."/>
            <person name="Lipzen A."/>
            <person name="Nolan M."/>
            <person name="Ohm R.A."/>
            <person name="Tamas L."/>
            <person name="Grigoriev I.V."/>
            <person name="Spatafora J.W."/>
            <person name="Nagy L.G."/>
            <person name="Kovacs G.M."/>
        </authorList>
    </citation>
    <scope>NUCLEOTIDE SEQUENCE [LARGE SCALE GENOMIC DNA]</scope>
    <source>
        <strain evidence="1 2">DSE2036</strain>
    </source>
</reference>
<evidence type="ECO:0000313" key="1">
    <source>
        <dbReference type="EMBL" id="PVH92394.1"/>
    </source>
</evidence>
<sequence length="127" mass="14904">MAICFSIDRCSRIAWLTCSVRGAWWRRWSLTCGHDAGGSEGQLQNYAHVSREEFPILPRMHHLSSLCRRVQKKRRLSCLRIVSGFDRIVKLTRLSNVCAERDRTRMRVKNDIEGTTKDELYIMTKFE</sequence>
<gene>
    <name evidence="1" type="ORF">DM02DRAFT_278217</name>
</gene>
<accession>A0A2V1D590</accession>
<evidence type="ECO:0000313" key="2">
    <source>
        <dbReference type="Proteomes" id="UP000244855"/>
    </source>
</evidence>
<organism evidence="1 2">
    <name type="scientific">Periconia macrospinosa</name>
    <dbReference type="NCBI Taxonomy" id="97972"/>
    <lineage>
        <taxon>Eukaryota</taxon>
        <taxon>Fungi</taxon>
        <taxon>Dikarya</taxon>
        <taxon>Ascomycota</taxon>
        <taxon>Pezizomycotina</taxon>
        <taxon>Dothideomycetes</taxon>
        <taxon>Pleosporomycetidae</taxon>
        <taxon>Pleosporales</taxon>
        <taxon>Massarineae</taxon>
        <taxon>Periconiaceae</taxon>
        <taxon>Periconia</taxon>
    </lineage>
</organism>
<protein>
    <submittedName>
        <fullName evidence="1">Uncharacterized protein</fullName>
    </submittedName>
</protein>
<dbReference type="AlphaFoldDB" id="A0A2V1D590"/>
<proteinExistence type="predicted"/>
<name>A0A2V1D590_9PLEO</name>
<dbReference type="Proteomes" id="UP000244855">
    <property type="component" value="Unassembled WGS sequence"/>
</dbReference>